<dbReference type="OrthoDB" id="448455at2759"/>
<dbReference type="PANTHER" id="PTHR10039:SF15">
    <property type="entry name" value="NACHT DOMAIN-CONTAINING PROTEIN"/>
    <property type="match status" value="1"/>
</dbReference>
<accession>A0A2T4CI83</accession>
<keyword evidence="2" id="KW-1185">Reference proteome</keyword>
<organism evidence="1 2">
    <name type="scientific">Trichoderma longibrachiatum ATCC 18648</name>
    <dbReference type="NCBI Taxonomy" id="983965"/>
    <lineage>
        <taxon>Eukaryota</taxon>
        <taxon>Fungi</taxon>
        <taxon>Dikarya</taxon>
        <taxon>Ascomycota</taxon>
        <taxon>Pezizomycotina</taxon>
        <taxon>Sordariomycetes</taxon>
        <taxon>Hypocreomycetidae</taxon>
        <taxon>Hypocreales</taxon>
        <taxon>Hypocreaceae</taxon>
        <taxon>Trichoderma</taxon>
    </lineage>
</organism>
<dbReference type="EMBL" id="KZ679126">
    <property type="protein sequence ID" value="PTB81232.1"/>
    <property type="molecule type" value="Genomic_DNA"/>
</dbReference>
<evidence type="ECO:0000313" key="2">
    <source>
        <dbReference type="Proteomes" id="UP000240760"/>
    </source>
</evidence>
<dbReference type="AlphaFoldDB" id="A0A2T4CI83"/>
<reference evidence="1 2" key="1">
    <citation type="submission" date="2016-07" db="EMBL/GenBank/DDBJ databases">
        <title>Multiple horizontal gene transfer events from other fungi enriched the ability of initially mycotrophic Trichoderma (Ascomycota) to feed on dead plant biomass.</title>
        <authorList>
            <consortium name="DOE Joint Genome Institute"/>
            <person name="Aerts A."/>
            <person name="Atanasova L."/>
            <person name="Chenthamara K."/>
            <person name="Zhang J."/>
            <person name="Grujic M."/>
            <person name="Henrissat B."/>
            <person name="Kuo A."/>
            <person name="Salamov A."/>
            <person name="Lipzen A."/>
            <person name="Labutti K."/>
            <person name="Barry K."/>
            <person name="Miao Y."/>
            <person name="Rahimi M.J."/>
            <person name="Shen Q."/>
            <person name="Grigoriev I.V."/>
            <person name="Kubicek C.P."/>
            <person name="Druzhinina I.S."/>
        </authorList>
    </citation>
    <scope>NUCLEOTIDE SEQUENCE [LARGE SCALE GENOMIC DNA]</scope>
    <source>
        <strain evidence="1 2">ATCC 18648</strain>
    </source>
</reference>
<proteinExistence type="predicted"/>
<dbReference type="PANTHER" id="PTHR10039">
    <property type="entry name" value="AMELOGENIN"/>
    <property type="match status" value="1"/>
</dbReference>
<sequence>MLWYVGKRVLRQFQRENDIHPEILKDYWAYKRRDKYNSKVQRPSLTEVKELLSECTRGKRVFIVVDAISIENSPNRGRLKECENEIKSQWLDLIQLRSLIVRLYMNALANVELEAEVEEVLQKLPDTVGGGCENILDRIRNRGGLKKDRAESTLAWVCFNMRLRSVELLGGIEKKHLSQQDEIISDCCGLLVQDFNDRVGYVHFSAQEWFHHIRVEDFPDFDRHVAIACAKHLSISEIQQLVEHNTCLKSSLSGAGKPENYPLLGYAGEHQHLHRRSVRTLRDGEDKDLVEVMRELVTSEGSRTLYSRLVYSLNVYDTSSTMLDGDGKCNGYIAS</sequence>
<name>A0A2T4CI83_TRILO</name>
<dbReference type="Proteomes" id="UP000240760">
    <property type="component" value="Unassembled WGS sequence"/>
</dbReference>
<gene>
    <name evidence="1" type="ORF">M440DRAFT_1387693</name>
</gene>
<evidence type="ECO:0000313" key="1">
    <source>
        <dbReference type="EMBL" id="PTB81232.1"/>
    </source>
</evidence>
<protein>
    <submittedName>
        <fullName evidence="1">Uncharacterized protein</fullName>
    </submittedName>
</protein>